<accession>A0A8J7UW11</accession>
<keyword evidence="6 11" id="KW-0695">RNA-directed DNA polymerase</keyword>
<organism evidence="11 12">
    <name type="scientific">Natronogracilivirga saccharolytica</name>
    <dbReference type="NCBI Taxonomy" id="2812953"/>
    <lineage>
        <taxon>Bacteria</taxon>
        <taxon>Pseudomonadati</taxon>
        <taxon>Balneolota</taxon>
        <taxon>Balneolia</taxon>
        <taxon>Balneolales</taxon>
        <taxon>Cyclonatronaceae</taxon>
        <taxon>Natronogracilivirga</taxon>
    </lineage>
</organism>
<comment type="similarity">
    <text evidence="8">Belongs to the bacterial reverse transcriptase family.</text>
</comment>
<evidence type="ECO:0000313" key="11">
    <source>
        <dbReference type="EMBL" id="MBP3194000.1"/>
    </source>
</evidence>
<keyword evidence="3" id="KW-0548">Nucleotidyltransferase</keyword>
<gene>
    <name evidence="11" type="ORF">NATSA_15080</name>
</gene>
<dbReference type="GO" id="GO:0003723">
    <property type="term" value="F:RNA binding"/>
    <property type="evidence" value="ECO:0007669"/>
    <property type="project" value="InterPro"/>
</dbReference>
<evidence type="ECO:0000256" key="9">
    <source>
        <dbReference type="ARBA" id="ARBA00048173"/>
    </source>
</evidence>
<dbReference type="SUPFAM" id="SSF56672">
    <property type="entry name" value="DNA/RNA polymerases"/>
    <property type="match status" value="1"/>
</dbReference>
<dbReference type="PRINTS" id="PR00866">
    <property type="entry name" value="RNADNAPOLMS"/>
</dbReference>
<protein>
    <recommendedName>
        <fullName evidence="1">RNA-directed DNA polymerase</fullName>
        <ecNumber evidence="1">2.7.7.49</ecNumber>
    </recommendedName>
</protein>
<dbReference type="InterPro" id="IPR000477">
    <property type="entry name" value="RT_dom"/>
</dbReference>
<keyword evidence="12" id="KW-1185">Reference proteome</keyword>
<evidence type="ECO:0000256" key="5">
    <source>
        <dbReference type="ARBA" id="ARBA00022842"/>
    </source>
</evidence>
<dbReference type="GO" id="GO:0051607">
    <property type="term" value="P:defense response to virus"/>
    <property type="evidence" value="ECO:0007669"/>
    <property type="project" value="UniProtKB-KW"/>
</dbReference>
<dbReference type="AlphaFoldDB" id="A0A8J7UW11"/>
<dbReference type="InterPro" id="IPR043502">
    <property type="entry name" value="DNA/RNA_pol_sf"/>
</dbReference>
<dbReference type="EC" id="2.7.7.49" evidence="1"/>
<keyword evidence="5" id="KW-0460">Magnesium</keyword>
<evidence type="ECO:0000256" key="2">
    <source>
        <dbReference type="ARBA" id="ARBA00022679"/>
    </source>
</evidence>
<dbReference type="PANTHER" id="PTHR34047">
    <property type="entry name" value="NUCLEAR INTRON MATURASE 1, MITOCHONDRIAL-RELATED"/>
    <property type="match status" value="1"/>
</dbReference>
<feature type="domain" description="Reverse transcriptase" evidence="10">
    <location>
        <begin position="27"/>
        <end position="264"/>
    </location>
</feature>
<keyword evidence="4" id="KW-0479">Metal-binding</keyword>
<keyword evidence="7" id="KW-0051">Antiviral defense</keyword>
<keyword evidence="2" id="KW-0808">Transferase</keyword>
<comment type="catalytic activity">
    <reaction evidence="9">
        <text>DNA(n) + a 2'-deoxyribonucleoside 5'-triphosphate = DNA(n+1) + diphosphate</text>
        <dbReference type="Rhea" id="RHEA:22508"/>
        <dbReference type="Rhea" id="RHEA-COMP:17339"/>
        <dbReference type="Rhea" id="RHEA-COMP:17340"/>
        <dbReference type="ChEBI" id="CHEBI:33019"/>
        <dbReference type="ChEBI" id="CHEBI:61560"/>
        <dbReference type="ChEBI" id="CHEBI:173112"/>
        <dbReference type="EC" id="2.7.7.49"/>
    </reaction>
</comment>
<name>A0A8J7UW11_9BACT</name>
<dbReference type="PROSITE" id="PS50878">
    <property type="entry name" value="RT_POL"/>
    <property type="match status" value="1"/>
</dbReference>
<dbReference type="GO" id="GO:0003964">
    <property type="term" value="F:RNA-directed DNA polymerase activity"/>
    <property type="evidence" value="ECO:0007669"/>
    <property type="project" value="UniProtKB-KW"/>
</dbReference>
<evidence type="ECO:0000259" key="10">
    <source>
        <dbReference type="PROSITE" id="PS50878"/>
    </source>
</evidence>
<dbReference type="EMBL" id="JAFIDN010000022">
    <property type="protein sequence ID" value="MBP3194000.1"/>
    <property type="molecule type" value="Genomic_DNA"/>
</dbReference>
<dbReference type="CDD" id="cd03487">
    <property type="entry name" value="RT_Bac_retron_II"/>
    <property type="match status" value="1"/>
</dbReference>
<comment type="caution">
    <text evidence="11">The sequence shown here is derived from an EMBL/GenBank/DDBJ whole genome shotgun (WGS) entry which is preliminary data.</text>
</comment>
<evidence type="ECO:0000256" key="8">
    <source>
        <dbReference type="ARBA" id="ARBA00034120"/>
    </source>
</evidence>
<evidence type="ECO:0000256" key="4">
    <source>
        <dbReference type="ARBA" id="ARBA00022723"/>
    </source>
</evidence>
<evidence type="ECO:0000256" key="6">
    <source>
        <dbReference type="ARBA" id="ARBA00022918"/>
    </source>
</evidence>
<proteinExistence type="inferred from homology"/>
<evidence type="ECO:0000256" key="7">
    <source>
        <dbReference type="ARBA" id="ARBA00023118"/>
    </source>
</evidence>
<evidence type="ECO:0000256" key="3">
    <source>
        <dbReference type="ARBA" id="ARBA00022695"/>
    </source>
</evidence>
<dbReference type="PANTHER" id="PTHR34047:SF7">
    <property type="entry name" value="RNA-DIRECTED DNA POLYMERASE"/>
    <property type="match status" value="1"/>
</dbReference>
<evidence type="ECO:0000256" key="1">
    <source>
        <dbReference type="ARBA" id="ARBA00012493"/>
    </source>
</evidence>
<dbReference type="Proteomes" id="UP000673975">
    <property type="component" value="Unassembled WGS sequence"/>
</dbReference>
<dbReference type="GO" id="GO:0046872">
    <property type="term" value="F:metal ion binding"/>
    <property type="evidence" value="ECO:0007669"/>
    <property type="project" value="UniProtKB-KW"/>
</dbReference>
<dbReference type="InterPro" id="IPR000123">
    <property type="entry name" value="Reverse_transcriptase_msDNA"/>
</dbReference>
<dbReference type="RefSeq" id="WP_210513459.1">
    <property type="nucleotide sequence ID" value="NZ_JAFIDN010000022.1"/>
</dbReference>
<dbReference type="Pfam" id="PF00078">
    <property type="entry name" value="RVT_1"/>
    <property type="match status" value="1"/>
</dbReference>
<evidence type="ECO:0000313" key="12">
    <source>
        <dbReference type="Proteomes" id="UP000673975"/>
    </source>
</evidence>
<sequence length="377" mass="43667">MEDLLSLIKLVNEMLYGETAKAVKLKSLTYYSNPSLRGDVYEKFKIPKKSGGVRVIHSPVSGLKSIQKAIAHILQSVFEPHPNATGFVTDKSVVDNAKPHTGKNFVFNTDLKDFFPSIDKPRFWKRLQYPPFNLNRNNGRLELANRISAICFTDLEVERKVEGHWKKQVKDVLPQGAPTSPIITNIICYRLDVKLTSLAEQFGCAYTRYADDITFSSNHNIYNKDGEFRASLKKLIKEENFHVKHQKTRLNTKTERQEVTGLTVNEKVNVNRRYIKQLRHWIYFWEQYGKEKAEELILNNYKADKGHVKNGEPDIENVIDGKLRYLKMVKGANDHSYRKLQHRFEVLTGISINFNPDRLFEVWDSDGIVAAMEYYYG</sequence>
<dbReference type="InterPro" id="IPR051083">
    <property type="entry name" value="GrpII_Intron_Splice-Mob/Def"/>
</dbReference>
<reference evidence="11" key="1">
    <citation type="submission" date="2021-02" db="EMBL/GenBank/DDBJ databases">
        <title>Natronogracilivirga saccharolytica gen. nov. sp. nov. a new anaerobic, haloalkiliphilic carbohydrate-fermenting bacterium from soda lake and proposing of Cyclonatronumiaceae fam. nov. in the phylum Balneolaeota.</title>
        <authorList>
            <person name="Zhilina T.N."/>
            <person name="Sorokin D.Y."/>
            <person name="Zavarzina D.G."/>
            <person name="Toshchakov S.V."/>
            <person name="Kublanov I.V."/>
        </authorList>
    </citation>
    <scope>NUCLEOTIDE SEQUENCE</scope>
    <source>
        <strain evidence="11">Z-1702</strain>
    </source>
</reference>